<dbReference type="OrthoDB" id="674774at2"/>
<evidence type="ECO:0000256" key="1">
    <source>
        <dbReference type="SAM" id="Coils"/>
    </source>
</evidence>
<feature type="domain" description="HTH cro/C1-type" evidence="2">
    <location>
        <begin position="16"/>
        <end position="71"/>
    </location>
</feature>
<dbReference type="InterPro" id="IPR010982">
    <property type="entry name" value="Lambda_DNA-bd_dom_sf"/>
</dbReference>
<keyword evidence="4" id="KW-1185">Reference proteome</keyword>
<evidence type="ECO:0000259" key="2">
    <source>
        <dbReference type="PROSITE" id="PS50943"/>
    </source>
</evidence>
<dbReference type="AlphaFoldDB" id="A0A4R8DU72"/>
<dbReference type="InterPro" id="IPR001387">
    <property type="entry name" value="Cro/C1-type_HTH"/>
</dbReference>
<name>A0A4R8DU72_9BACT</name>
<dbReference type="Gene3D" id="1.10.260.40">
    <property type="entry name" value="lambda repressor-like DNA-binding domains"/>
    <property type="match status" value="1"/>
</dbReference>
<dbReference type="CDD" id="cd00093">
    <property type="entry name" value="HTH_XRE"/>
    <property type="match status" value="1"/>
</dbReference>
<evidence type="ECO:0000313" key="3">
    <source>
        <dbReference type="EMBL" id="TDX01466.1"/>
    </source>
</evidence>
<accession>A0A4R8DU72</accession>
<dbReference type="EMBL" id="SODV01000001">
    <property type="protein sequence ID" value="TDX01466.1"/>
    <property type="molecule type" value="Genomic_DNA"/>
</dbReference>
<sequence length="141" mass="16473">MTTIDKPKKVHEGRNVKRFRELLSMKQETLAAALGEDWYQKKVSQLEQEETIDPEVLERVAKALKIPADAIKNFDEEGIYNFIGNTVTNNQNVAFVQYSPVFNPLEKWIEAMEENKKLYERLLESERQKVEILQNQMSAKK</sequence>
<dbReference type="GO" id="GO:0003677">
    <property type="term" value="F:DNA binding"/>
    <property type="evidence" value="ECO:0007669"/>
    <property type="project" value="InterPro"/>
</dbReference>
<dbReference type="SMART" id="SM00530">
    <property type="entry name" value="HTH_XRE"/>
    <property type="match status" value="1"/>
</dbReference>
<feature type="coiled-coil region" evidence="1">
    <location>
        <begin position="109"/>
        <end position="136"/>
    </location>
</feature>
<dbReference type="RefSeq" id="WP_133994021.1">
    <property type="nucleotide sequence ID" value="NZ_SODV01000001.1"/>
</dbReference>
<protein>
    <submittedName>
        <fullName evidence="3">Helix-turn-helix protein</fullName>
    </submittedName>
</protein>
<dbReference type="Pfam" id="PF01381">
    <property type="entry name" value="HTH_3"/>
    <property type="match status" value="1"/>
</dbReference>
<keyword evidence="1" id="KW-0175">Coiled coil</keyword>
<comment type="caution">
    <text evidence="3">The sequence shown here is derived from an EMBL/GenBank/DDBJ whole genome shotgun (WGS) entry which is preliminary data.</text>
</comment>
<organism evidence="3 4">
    <name type="scientific">Dinghuibacter silviterrae</name>
    <dbReference type="NCBI Taxonomy" id="1539049"/>
    <lineage>
        <taxon>Bacteria</taxon>
        <taxon>Pseudomonadati</taxon>
        <taxon>Bacteroidota</taxon>
        <taxon>Chitinophagia</taxon>
        <taxon>Chitinophagales</taxon>
        <taxon>Chitinophagaceae</taxon>
        <taxon>Dinghuibacter</taxon>
    </lineage>
</organism>
<dbReference type="PROSITE" id="PS50943">
    <property type="entry name" value="HTH_CROC1"/>
    <property type="match status" value="1"/>
</dbReference>
<evidence type="ECO:0000313" key="4">
    <source>
        <dbReference type="Proteomes" id="UP000294498"/>
    </source>
</evidence>
<gene>
    <name evidence="3" type="ORF">EDB95_2502</name>
</gene>
<proteinExistence type="predicted"/>
<dbReference type="Proteomes" id="UP000294498">
    <property type="component" value="Unassembled WGS sequence"/>
</dbReference>
<reference evidence="3 4" key="1">
    <citation type="submission" date="2019-03" db="EMBL/GenBank/DDBJ databases">
        <title>Genomic Encyclopedia of Type Strains, Phase IV (KMG-IV): sequencing the most valuable type-strain genomes for metagenomic binning, comparative biology and taxonomic classification.</title>
        <authorList>
            <person name="Goeker M."/>
        </authorList>
    </citation>
    <scope>NUCLEOTIDE SEQUENCE [LARGE SCALE GENOMIC DNA]</scope>
    <source>
        <strain evidence="3 4">DSM 100059</strain>
    </source>
</reference>
<dbReference type="SUPFAM" id="SSF47413">
    <property type="entry name" value="lambda repressor-like DNA-binding domains"/>
    <property type="match status" value="1"/>
</dbReference>